<accession>A0AAD5SK88</accession>
<evidence type="ECO:0000313" key="12">
    <source>
        <dbReference type="Proteomes" id="UP001212841"/>
    </source>
</evidence>
<dbReference type="InterPro" id="IPR036874">
    <property type="entry name" value="Carbonic_anhydrase_sf"/>
</dbReference>
<organism evidence="11 12">
    <name type="scientific">Rhizophlyctis rosea</name>
    <dbReference type="NCBI Taxonomy" id="64517"/>
    <lineage>
        <taxon>Eukaryota</taxon>
        <taxon>Fungi</taxon>
        <taxon>Fungi incertae sedis</taxon>
        <taxon>Chytridiomycota</taxon>
        <taxon>Chytridiomycota incertae sedis</taxon>
        <taxon>Chytridiomycetes</taxon>
        <taxon>Rhizophlyctidales</taxon>
        <taxon>Rhizophlyctidaceae</taxon>
        <taxon>Rhizophlyctis</taxon>
    </lineage>
</organism>
<comment type="caution">
    <text evidence="11">The sequence shown here is derived from an EMBL/GenBank/DDBJ whole genome shotgun (WGS) entry which is preliminary data.</text>
</comment>
<evidence type="ECO:0000256" key="9">
    <source>
        <dbReference type="PIRSR" id="PIRSR601765-1"/>
    </source>
</evidence>
<dbReference type="SMART" id="SM00947">
    <property type="entry name" value="Pro_CA"/>
    <property type="match status" value="1"/>
</dbReference>
<dbReference type="GO" id="GO:0015976">
    <property type="term" value="P:carbon utilization"/>
    <property type="evidence" value="ECO:0007669"/>
    <property type="project" value="InterPro"/>
</dbReference>
<feature type="binding site" evidence="9">
    <location>
        <position position="150"/>
    </location>
    <ligand>
        <name>Zn(2+)</name>
        <dbReference type="ChEBI" id="CHEBI:29105"/>
    </ligand>
</feature>
<dbReference type="SUPFAM" id="SSF53056">
    <property type="entry name" value="beta-carbonic anhydrase, cab"/>
    <property type="match status" value="1"/>
</dbReference>
<evidence type="ECO:0000256" key="8">
    <source>
        <dbReference type="ARBA" id="ARBA00048348"/>
    </source>
</evidence>
<dbReference type="GO" id="GO:0008270">
    <property type="term" value="F:zinc ion binding"/>
    <property type="evidence" value="ECO:0007669"/>
    <property type="project" value="UniProtKB-UniRule"/>
</dbReference>
<evidence type="ECO:0000256" key="2">
    <source>
        <dbReference type="ARBA" id="ARBA00012925"/>
    </source>
</evidence>
<feature type="binding site" evidence="9">
    <location>
        <position position="91"/>
    </location>
    <ligand>
        <name>Zn(2+)</name>
        <dbReference type="ChEBI" id="CHEBI:29105"/>
    </ligand>
</feature>
<dbReference type="Proteomes" id="UP001212841">
    <property type="component" value="Unassembled WGS sequence"/>
</dbReference>
<dbReference type="InterPro" id="IPR015892">
    <property type="entry name" value="Carbonic_anhydrase_CS"/>
</dbReference>
<dbReference type="EMBL" id="JADGJD010000322">
    <property type="protein sequence ID" value="KAJ3052142.1"/>
    <property type="molecule type" value="Genomic_DNA"/>
</dbReference>
<dbReference type="InterPro" id="IPR001765">
    <property type="entry name" value="Carbonic_anhydrase"/>
</dbReference>
<dbReference type="EC" id="4.2.1.1" evidence="2 10"/>
<dbReference type="PROSITE" id="PS00704">
    <property type="entry name" value="PROK_CO2_ANHYDRASE_1"/>
    <property type="match status" value="1"/>
</dbReference>
<evidence type="ECO:0000256" key="4">
    <source>
        <dbReference type="ARBA" id="ARBA00022723"/>
    </source>
</evidence>
<reference evidence="11" key="1">
    <citation type="submission" date="2020-05" db="EMBL/GenBank/DDBJ databases">
        <title>Phylogenomic resolution of chytrid fungi.</title>
        <authorList>
            <person name="Stajich J.E."/>
            <person name="Amses K."/>
            <person name="Simmons R."/>
            <person name="Seto K."/>
            <person name="Myers J."/>
            <person name="Bonds A."/>
            <person name="Quandt C.A."/>
            <person name="Barry K."/>
            <person name="Liu P."/>
            <person name="Grigoriev I."/>
            <person name="Longcore J.E."/>
            <person name="James T.Y."/>
        </authorList>
    </citation>
    <scope>NUCLEOTIDE SEQUENCE</scope>
    <source>
        <strain evidence="11">JEL0318</strain>
    </source>
</reference>
<comment type="function">
    <text evidence="10">Reversible hydration of carbon dioxide.</text>
</comment>
<feature type="binding site" evidence="9">
    <location>
        <position position="147"/>
    </location>
    <ligand>
        <name>Zn(2+)</name>
        <dbReference type="ChEBI" id="CHEBI:29105"/>
    </ligand>
</feature>
<feature type="binding site" evidence="9">
    <location>
        <position position="93"/>
    </location>
    <ligand>
        <name>Zn(2+)</name>
        <dbReference type="ChEBI" id="CHEBI:29105"/>
    </ligand>
</feature>
<dbReference type="PANTHER" id="PTHR11002:SF76">
    <property type="entry name" value="CARBONIC ANHYDRASE"/>
    <property type="match status" value="1"/>
</dbReference>
<evidence type="ECO:0000256" key="5">
    <source>
        <dbReference type="ARBA" id="ARBA00022833"/>
    </source>
</evidence>
<dbReference type="CDD" id="cd00883">
    <property type="entry name" value="beta_CA_cladeA"/>
    <property type="match status" value="1"/>
</dbReference>
<keyword evidence="5 9" id="KW-0862">Zinc</keyword>
<dbReference type="PANTHER" id="PTHR11002">
    <property type="entry name" value="CARBONIC ANHYDRASE"/>
    <property type="match status" value="1"/>
</dbReference>
<comment type="catalytic activity">
    <reaction evidence="8 10">
        <text>hydrogencarbonate + H(+) = CO2 + H2O</text>
        <dbReference type="Rhea" id="RHEA:10748"/>
        <dbReference type="ChEBI" id="CHEBI:15377"/>
        <dbReference type="ChEBI" id="CHEBI:15378"/>
        <dbReference type="ChEBI" id="CHEBI:16526"/>
        <dbReference type="ChEBI" id="CHEBI:17544"/>
        <dbReference type="EC" id="4.2.1.1"/>
    </reaction>
</comment>
<proteinExistence type="inferred from homology"/>
<comment type="cofactor">
    <cofactor evidence="9">
        <name>Zn(2+)</name>
        <dbReference type="ChEBI" id="CHEBI:29105"/>
    </cofactor>
    <text evidence="9">Binds 1 zinc ion per subunit.</text>
</comment>
<sequence length="265" mass="29828">MSTKLGLRLLHTVQPAFRPSRAFRLVPSRLHSGCSSTSKQLDETKDLHRPLKIEDLLERNEQWADELAAERPGFFEELSKQQSPELLWIGCSDSRVPANQLMKMLPGEVFVHRNIANIVHAADLNSHSVIQYAVDVLKVKHIIVCGHYNCGGVAAALTNNQHGLVDHWIRTIKDLYVQNEQKLSTLSDSERLDKMVELNVARSVDSVAHSTIVQNAWGRGQSLAVHGWCYRLTDGKINDLQIKVEGLNDLKGVHRVVKHAEYNLP</sequence>
<name>A0AAD5SK88_9FUNG</name>
<dbReference type="FunFam" id="3.40.1050.10:FF:000001">
    <property type="entry name" value="Carbonic anhydrase"/>
    <property type="match status" value="1"/>
</dbReference>
<dbReference type="AlphaFoldDB" id="A0AAD5SK88"/>
<evidence type="ECO:0000313" key="11">
    <source>
        <dbReference type="EMBL" id="KAJ3052142.1"/>
    </source>
</evidence>
<gene>
    <name evidence="11" type="ORF">HK097_006839</name>
</gene>
<dbReference type="Pfam" id="PF00484">
    <property type="entry name" value="Pro_CA"/>
    <property type="match status" value="1"/>
</dbReference>
<keyword evidence="12" id="KW-1185">Reference proteome</keyword>
<keyword evidence="6 10" id="KW-0456">Lyase</keyword>
<evidence type="ECO:0000256" key="3">
    <source>
        <dbReference type="ARBA" id="ARBA00014628"/>
    </source>
</evidence>
<dbReference type="PROSITE" id="PS00705">
    <property type="entry name" value="PROK_CO2_ANHYDRASE_2"/>
    <property type="match status" value="1"/>
</dbReference>
<evidence type="ECO:0000256" key="1">
    <source>
        <dbReference type="ARBA" id="ARBA00006217"/>
    </source>
</evidence>
<evidence type="ECO:0000256" key="7">
    <source>
        <dbReference type="ARBA" id="ARBA00031969"/>
    </source>
</evidence>
<evidence type="ECO:0000256" key="6">
    <source>
        <dbReference type="ARBA" id="ARBA00023239"/>
    </source>
</evidence>
<comment type="similarity">
    <text evidence="1 10">Belongs to the beta-class carbonic anhydrase family.</text>
</comment>
<protein>
    <recommendedName>
        <fullName evidence="3 10">Carbonic anhydrase</fullName>
        <ecNumber evidence="2 10">4.2.1.1</ecNumber>
    </recommendedName>
    <alternativeName>
        <fullName evidence="7 10">Carbonate dehydratase</fullName>
    </alternativeName>
</protein>
<dbReference type="GO" id="GO:0004089">
    <property type="term" value="F:carbonate dehydratase activity"/>
    <property type="evidence" value="ECO:0007669"/>
    <property type="project" value="UniProtKB-UniRule"/>
</dbReference>
<dbReference type="Gene3D" id="3.40.1050.10">
    <property type="entry name" value="Carbonic anhydrase"/>
    <property type="match status" value="1"/>
</dbReference>
<keyword evidence="4 9" id="KW-0479">Metal-binding</keyword>
<evidence type="ECO:0000256" key="10">
    <source>
        <dbReference type="RuleBase" id="RU003956"/>
    </source>
</evidence>